<evidence type="ECO:0000256" key="7">
    <source>
        <dbReference type="ARBA" id="ARBA00022801"/>
    </source>
</evidence>
<comment type="catalytic activity">
    <reaction evidence="16">
        <text>hexanoyl-CoA + H2O = hexanoate + CoA + H(+)</text>
        <dbReference type="Rhea" id="RHEA:40115"/>
        <dbReference type="ChEBI" id="CHEBI:15377"/>
        <dbReference type="ChEBI" id="CHEBI:15378"/>
        <dbReference type="ChEBI" id="CHEBI:17120"/>
        <dbReference type="ChEBI" id="CHEBI:57287"/>
        <dbReference type="ChEBI" id="CHEBI:62620"/>
    </reaction>
    <physiologicalReaction direction="left-to-right" evidence="16">
        <dbReference type="Rhea" id="RHEA:40116"/>
    </physiologicalReaction>
</comment>
<keyword evidence="10" id="KW-0496">Mitochondrion</keyword>
<dbReference type="GO" id="GO:0006629">
    <property type="term" value="P:lipid metabolic process"/>
    <property type="evidence" value="ECO:0007669"/>
    <property type="project" value="UniProtKB-KW"/>
</dbReference>
<evidence type="ECO:0000256" key="19">
    <source>
        <dbReference type="ARBA" id="ARBA00064709"/>
    </source>
</evidence>
<evidence type="ECO:0000256" key="2">
    <source>
        <dbReference type="ARBA" id="ARBA00004173"/>
    </source>
</evidence>
<keyword evidence="26" id="KW-1185">Reference proteome</keyword>
<dbReference type="PANTHER" id="PTHR21660">
    <property type="entry name" value="THIOESTERASE SUPERFAMILY MEMBER-RELATED"/>
    <property type="match status" value="1"/>
</dbReference>
<evidence type="ECO:0000256" key="12">
    <source>
        <dbReference type="ARBA" id="ARBA00023242"/>
    </source>
</evidence>
<evidence type="ECO:0000256" key="18">
    <source>
        <dbReference type="ARBA" id="ARBA00058205"/>
    </source>
</evidence>
<evidence type="ECO:0000256" key="4">
    <source>
        <dbReference type="ARBA" id="ARBA00004514"/>
    </source>
</evidence>
<feature type="coiled-coil region" evidence="24">
    <location>
        <begin position="2"/>
        <end position="31"/>
    </location>
</feature>
<comment type="subcellular location">
    <subcellularLocation>
        <location evidence="3">Cytoplasm</location>
        <location evidence="3">Cytoskeleton</location>
        <location evidence="3">Spindle</location>
    </subcellularLocation>
    <subcellularLocation>
        <location evidence="4">Cytoplasm</location>
        <location evidence="4">Cytosol</location>
    </subcellularLocation>
    <subcellularLocation>
        <location evidence="2">Mitochondrion</location>
    </subcellularLocation>
    <subcellularLocation>
        <location evidence="1">Nucleus</location>
    </subcellularLocation>
</comment>
<dbReference type="GO" id="GO:0005634">
    <property type="term" value="C:nucleus"/>
    <property type="evidence" value="ECO:0007669"/>
    <property type="project" value="UniProtKB-SubCell"/>
</dbReference>
<dbReference type="SUPFAM" id="SSF54637">
    <property type="entry name" value="Thioesterase/thiol ester dehydrase-isomerase"/>
    <property type="match status" value="2"/>
</dbReference>
<keyword evidence="24" id="KW-0175">Coiled coil</keyword>
<dbReference type="WBParaSite" id="scaffold789_cov302.g1776">
    <property type="protein sequence ID" value="scaffold789_cov302.g1776"/>
    <property type="gene ID" value="scaffold789_cov302.g1776"/>
</dbReference>
<comment type="catalytic activity">
    <reaction evidence="13">
        <text>octanoyl-CoA + H2O = octanoate + CoA + H(+)</text>
        <dbReference type="Rhea" id="RHEA:30143"/>
        <dbReference type="ChEBI" id="CHEBI:15377"/>
        <dbReference type="ChEBI" id="CHEBI:15378"/>
        <dbReference type="ChEBI" id="CHEBI:25646"/>
        <dbReference type="ChEBI" id="CHEBI:57287"/>
        <dbReference type="ChEBI" id="CHEBI:57386"/>
    </reaction>
    <physiologicalReaction direction="left-to-right" evidence="13">
        <dbReference type="Rhea" id="RHEA:30144"/>
    </physiologicalReaction>
</comment>
<dbReference type="InterPro" id="IPR039298">
    <property type="entry name" value="ACOT13"/>
</dbReference>
<evidence type="ECO:0000256" key="11">
    <source>
        <dbReference type="ARBA" id="ARBA00023212"/>
    </source>
</evidence>
<keyword evidence="8" id="KW-0007">Acetylation</keyword>
<comment type="catalytic activity">
    <reaction evidence="14">
        <text>decanoyl-CoA + H2O = decanoate + CoA + H(+)</text>
        <dbReference type="Rhea" id="RHEA:40059"/>
        <dbReference type="ChEBI" id="CHEBI:15377"/>
        <dbReference type="ChEBI" id="CHEBI:15378"/>
        <dbReference type="ChEBI" id="CHEBI:27689"/>
        <dbReference type="ChEBI" id="CHEBI:57287"/>
        <dbReference type="ChEBI" id="CHEBI:61430"/>
    </reaction>
    <physiologicalReaction direction="left-to-right" evidence="14">
        <dbReference type="Rhea" id="RHEA:40060"/>
    </physiologicalReaction>
</comment>
<evidence type="ECO:0000256" key="3">
    <source>
        <dbReference type="ARBA" id="ARBA00004186"/>
    </source>
</evidence>
<evidence type="ECO:0000256" key="13">
    <source>
        <dbReference type="ARBA" id="ARBA00047588"/>
    </source>
</evidence>
<evidence type="ECO:0000256" key="5">
    <source>
        <dbReference type="ARBA" id="ARBA00008324"/>
    </source>
</evidence>
<evidence type="ECO:0000313" key="27">
    <source>
        <dbReference type="WBParaSite" id="scaffold789_cov302.g1776"/>
    </source>
</evidence>
<dbReference type="GO" id="GO:0047617">
    <property type="term" value="F:fatty acyl-CoA hydrolase activity"/>
    <property type="evidence" value="ECO:0007669"/>
    <property type="project" value="InterPro"/>
</dbReference>
<evidence type="ECO:0000256" key="9">
    <source>
        <dbReference type="ARBA" id="ARBA00023098"/>
    </source>
</evidence>
<dbReference type="InterPro" id="IPR029069">
    <property type="entry name" value="HotDog_dom_sf"/>
</dbReference>
<dbReference type="InterPro" id="IPR006683">
    <property type="entry name" value="Thioestr_dom"/>
</dbReference>
<evidence type="ECO:0000256" key="10">
    <source>
        <dbReference type="ARBA" id="ARBA00023128"/>
    </source>
</evidence>
<comment type="similarity">
    <text evidence="5">Belongs to the thioesterase PaaI family.</text>
</comment>
<evidence type="ECO:0000256" key="23">
    <source>
        <dbReference type="ARBA" id="ARBA00083956"/>
    </source>
</evidence>
<dbReference type="CDD" id="cd03443">
    <property type="entry name" value="PaaI_thioesterase"/>
    <property type="match status" value="2"/>
</dbReference>
<accession>A0A915N3X9</accession>
<comment type="function">
    <text evidence="18">Catalyzes the hydrolysis of acyl-CoAs into free fatty acids and coenzyme A (CoASH), regulating their respective intracellular levels. Has acyl-CoA thioesterase activity towards medium (C12) and long-chain (C18) fatty acyl-CoA substrates. Can also hydrolyze 3-hydroxyphenylacetyl-CoA and 3,4-dihydroxyphenylacetyl-CoA (in vitro). May play a role in controlling adaptive thermogenesis.</text>
</comment>
<keyword evidence="9" id="KW-0443">Lipid metabolism</keyword>
<keyword evidence="12" id="KW-0539">Nucleus</keyword>
<dbReference type="GO" id="GO:0005819">
    <property type="term" value="C:spindle"/>
    <property type="evidence" value="ECO:0007669"/>
    <property type="project" value="UniProtKB-SubCell"/>
</dbReference>
<evidence type="ECO:0000256" key="21">
    <source>
        <dbReference type="ARBA" id="ARBA00075657"/>
    </source>
</evidence>
<feature type="domain" description="Thioesterase" evidence="25">
    <location>
        <begin position="276"/>
        <end position="350"/>
    </location>
</feature>
<evidence type="ECO:0000256" key="15">
    <source>
        <dbReference type="ARBA" id="ARBA00048074"/>
    </source>
</evidence>
<dbReference type="AlphaFoldDB" id="A0A915N3X9"/>
<evidence type="ECO:0000256" key="6">
    <source>
        <dbReference type="ARBA" id="ARBA00022490"/>
    </source>
</evidence>
<dbReference type="GO" id="GO:0005739">
    <property type="term" value="C:mitochondrion"/>
    <property type="evidence" value="ECO:0007669"/>
    <property type="project" value="UniProtKB-SubCell"/>
</dbReference>
<dbReference type="FunFam" id="3.10.129.10:FF:000021">
    <property type="entry name" value="Acyl-coenzyme A thioesterase 13"/>
    <property type="match status" value="1"/>
</dbReference>
<keyword evidence="6" id="KW-0963">Cytoplasm</keyword>
<evidence type="ECO:0000256" key="8">
    <source>
        <dbReference type="ARBA" id="ARBA00022990"/>
    </source>
</evidence>
<evidence type="ECO:0000256" key="1">
    <source>
        <dbReference type="ARBA" id="ARBA00004123"/>
    </source>
</evidence>
<dbReference type="GO" id="GO:0005829">
    <property type="term" value="C:cytosol"/>
    <property type="evidence" value="ECO:0007669"/>
    <property type="project" value="UniProtKB-SubCell"/>
</dbReference>
<evidence type="ECO:0000256" key="22">
    <source>
        <dbReference type="ARBA" id="ARBA00081533"/>
    </source>
</evidence>
<protein>
    <recommendedName>
        <fullName evidence="20">Acyl-coenzyme A thioesterase 13</fullName>
    </recommendedName>
    <alternativeName>
        <fullName evidence="22">Hotdog-fold thioesterase superfamily member 2</fullName>
    </alternativeName>
    <alternativeName>
        <fullName evidence="21">Palmitoyl-CoA hydrolase</fullName>
    </alternativeName>
    <alternativeName>
        <fullName evidence="23">Thioesterase superfamily member 2</fullName>
    </alternativeName>
</protein>
<evidence type="ECO:0000256" key="14">
    <source>
        <dbReference type="ARBA" id="ARBA00047969"/>
    </source>
</evidence>
<feature type="domain" description="Thioesterase" evidence="25">
    <location>
        <begin position="447"/>
        <end position="517"/>
    </location>
</feature>
<evidence type="ECO:0000256" key="24">
    <source>
        <dbReference type="SAM" id="Coils"/>
    </source>
</evidence>
<organism evidence="26 27">
    <name type="scientific">Meloidogyne javanica</name>
    <name type="common">Root-knot nematode worm</name>
    <dbReference type="NCBI Taxonomy" id="6303"/>
    <lineage>
        <taxon>Eukaryota</taxon>
        <taxon>Metazoa</taxon>
        <taxon>Ecdysozoa</taxon>
        <taxon>Nematoda</taxon>
        <taxon>Chromadorea</taxon>
        <taxon>Rhabditida</taxon>
        <taxon>Tylenchina</taxon>
        <taxon>Tylenchomorpha</taxon>
        <taxon>Tylenchoidea</taxon>
        <taxon>Meloidogynidae</taxon>
        <taxon>Meloidogyninae</taxon>
        <taxon>Meloidogyne</taxon>
        <taxon>Meloidogyne incognita group</taxon>
    </lineage>
</organism>
<keyword evidence="11" id="KW-0206">Cytoskeleton</keyword>
<evidence type="ECO:0000256" key="17">
    <source>
        <dbReference type="ARBA" id="ARBA00052976"/>
    </source>
</evidence>
<sequence>MATKFMNKLNFNEQQKDNLEKEKKMKNVENKLEESLPKELKLNDLENIKMIAKFMNKLTLSEQRRVNFPKAIELLVALHESDRIIENKNKICDNKNLIYSKKGKGKIEEIEEYLRDIEDGKKELFVNALNSLEIIESGYPTIKFFEFLIAALSHLVTDEKIIVENMKETLEDAKKSSISIEAINEEHNRVKRFEWPWETIGKELCKTAAKCSCGMSSEIQDGQQSLAERVQKAYDSMGRGANFNRIMKGIRSLSANNEGKLTAEFTVLEEHVNDKGTIYGGLLAALVDVLTATCVKLVLPESRIVSIELAVSYLSAAKIGEIVFIEANCVKAGKSIAFTNACFYRRSDNLILITAKQQLAILSDKTRQEKPKINGIIEEKKKDLKIIWPSLAIDGGGIYLEKMKGIFASMSEKNNFYKNLKNINVLCAEPPFLVISIILGEEHLNNGGTLHGGFTASIADLVTSRAVQMTESCPRVSVDLSVSYLLPAKIGEEILVEGKCLKIGWMMAFTEATFIKKCDGSIVAKGRHNLYFLRILNFEMVNLSGALIGLQRQIDKIKDVISNVVFVITCLVLGQRIHGYLLLVYV</sequence>
<comment type="subunit">
    <text evidence="19">Homotetramer. Interacts with PCTP.</text>
</comment>
<dbReference type="Proteomes" id="UP000887561">
    <property type="component" value="Unplaced"/>
</dbReference>
<dbReference type="PANTHER" id="PTHR21660:SF1">
    <property type="entry name" value="ACYL-COENZYME A THIOESTERASE 13"/>
    <property type="match status" value="1"/>
</dbReference>
<proteinExistence type="inferred from homology"/>
<dbReference type="Gene3D" id="3.10.129.10">
    <property type="entry name" value="Hotdog Thioesterase"/>
    <property type="match status" value="2"/>
</dbReference>
<evidence type="ECO:0000256" key="16">
    <source>
        <dbReference type="ARBA" id="ARBA00050199"/>
    </source>
</evidence>
<reference evidence="27" key="1">
    <citation type="submission" date="2022-11" db="UniProtKB">
        <authorList>
            <consortium name="WormBaseParasite"/>
        </authorList>
    </citation>
    <scope>IDENTIFICATION</scope>
</reference>
<dbReference type="Pfam" id="PF03061">
    <property type="entry name" value="4HBT"/>
    <property type="match status" value="2"/>
</dbReference>
<evidence type="ECO:0000256" key="20">
    <source>
        <dbReference type="ARBA" id="ARBA00067273"/>
    </source>
</evidence>
<name>A0A915N3X9_MELJA</name>
<comment type="catalytic activity">
    <reaction evidence="15">
        <text>dodecanoyl-CoA + H2O = dodecanoate + CoA + H(+)</text>
        <dbReference type="Rhea" id="RHEA:30135"/>
        <dbReference type="ChEBI" id="CHEBI:15377"/>
        <dbReference type="ChEBI" id="CHEBI:15378"/>
        <dbReference type="ChEBI" id="CHEBI:18262"/>
        <dbReference type="ChEBI" id="CHEBI:57287"/>
        <dbReference type="ChEBI" id="CHEBI:57375"/>
    </reaction>
    <physiologicalReaction direction="left-to-right" evidence="15">
        <dbReference type="Rhea" id="RHEA:30136"/>
    </physiologicalReaction>
</comment>
<keyword evidence="7" id="KW-0378">Hydrolase</keyword>
<evidence type="ECO:0000313" key="26">
    <source>
        <dbReference type="Proteomes" id="UP000887561"/>
    </source>
</evidence>
<evidence type="ECO:0000259" key="25">
    <source>
        <dbReference type="Pfam" id="PF03061"/>
    </source>
</evidence>
<comment type="catalytic activity">
    <reaction evidence="17">
        <text>a fatty acyl-CoA + H2O = a fatty acid + CoA + H(+)</text>
        <dbReference type="Rhea" id="RHEA:16781"/>
        <dbReference type="ChEBI" id="CHEBI:15377"/>
        <dbReference type="ChEBI" id="CHEBI:15378"/>
        <dbReference type="ChEBI" id="CHEBI:28868"/>
        <dbReference type="ChEBI" id="CHEBI:57287"/>
        <dbReference type="ChEBI" id="CHEBI:77636"/>
    </reaction>
    <physiologicalReaction direction="left-to-right" evidence="17">
        <dbReference type="Rhea" id="RHEA:16782"/>
    </physiologicalReaction>
</comment>